<keyword evidence="3" id="KW-0472">Membrane</keyword>
<evidence type="ECO:0000313" key="4">
    <source>
        <dbReference type="EMBL" id="OJT06501.1"/>
    </source>
</evidence>
<dbReference type="OMA" id="RFCAWSG"/>
<proteinExistence type="predicted"/>
<keyword evidence="5" id="KW-1185">Reference proteome</keyword>
<comment type="caution">
    <text evidence="4">The sequence shown here is derived from an EMBL/GenBank/DDBJ whole genome shotgun (WGS) entry which is preliminary data.</text>
</comment>
<dbReference type="Gene3D" id="3.80.10.10">
    <property type="entry name" value="Ribonuclease Inhibitor"/>
    <property type="match status" value="1"/>
</dbReference>
<dbReference type="OrthoDB" id="676979at2759"/>
<dbReference type="PANTHER" id="PTHR48059">
    <property type="entry name" value="POLYGALACTURONASE INHIBITOR 1"/>
    <property type="match status" value="1"/>
</dbReference>
<dbReference type="InterPro" id="IPR001611">
    <property type="entry name" value="Leu-rich_rpt"/>
</dbReference>
<dbReference type="InterPro" id="IPR032675">
    <property type="entry name" value="LRR_dom_sf"/>
</dbReference>
<evidence type="ECO:0000256" key="2">
    <source>
        <dbReference type="SAM" id="MobiDB-lite"/>
    </source>
</evidence>
<evidence type="ECO:0000256" key="3">
    <source>
        <dbReference type="SAM" id="Phobius"/>
    </source>
</evidence>
<dbReference type="PANTHER" id="PTHR48059:SF30">
    <property type="entry name" value="OS06G0587000 PROTEIN"/>
    <property type="match status" value="1"/>
</dbReference>
<reference evidence="4 5" key="1">
    <citation type="submission" date="2016-10" db="EMBL/GenBank/DDBJ databases">
        <title>Genome sequence of the basidiomycete white-rot fungus Trametes pubescens.</title>
        <authorList>
            <person name="Makela M.R."/>
            <person name="Granchi Z."/>
            <person name="Peng M."/>
            <person name="De Vries R.P."/>
            <person name="Grigoriev I."/>
            <person name="Riley R."/>
            <person name="Hilden K."/>
        </authorList>
    </citation>
    <scope>NUCLEOTIDE SEQUENCE [LARGE SCALE GENOMIC DNA]</scope>
    <source>
        <strain evidence="4 5">FBCC735</strain>
    </source>
</reference>
<evidence type="ECO:0000256" key="1">
    <source>
        <dbReference type="ARBA" id="ARBA00004196"/>
    </source>
</evidence>
<feature type="region of interest" description="Disordered" evidence="2">
    <location>
        <begin position="170"/>
        <end position="189"/>
    </location>
</feature>
<keyword evidence="4" id="KW-0808">Transferase</keyword>
<name>A0A1M2VFV8_TRAPU</name>
<sequence length="508" mass="54228">MNRHQPPPSSDQYWDRNPRPRAPLAITVPPPDYPIESSRFSPESPPVPPPTHKRSQSTWTNTNTLKSDATPPKDPELGPVSSPQAPHFRDRVTKFFFDIRMTRPRDPNLLPMQQPPLRSWPGLEKQDQCKHCHKKRKRDKVLAIVIIVLLLYLFSNMVFLNVRVLNMVSPPPPSSSSSTPPSTSSPNTLSADAQQCISQYNLNAPTDPQSYPCSTCYPVLSAVPSNFTDGNSQDAQTIANAVQFCGLRSIFETSNSNGQAALSTGGWDKDVRFCAWSGVKCDGFGRVSSLQLSFPSVPASIPTEIGGLTGLTSLQVIGDTNVPGGSLPSSFAQLTALTSLDLESTAITAFDAGLFTSLNKVTTLTLVKNANMGSELPSSVTALPLQNLVVNNQALASDTLSTLASSTSLQGSMKLLDLSSTSLSGSIPSGISSFTSLVELHLDGNSLTNPLPSSFPPSLHTLTLTNNTQLSGTVSSGTSFCALSGLQTCDMRGTNLNAQGACGSCQFQ</sequence>
<dbReference type="SUPFAM" id="SSF52058">
    <property type="entry name" value="L domain-like"/>
    <property type="match status" value="1"/>
</dbReference>
<dbReference type="STRING" id="154538.A0A1M2VFV8"/>
<dbReference type="AlphaFoldDB" id="A0A1M2VFV8"/>
<keyword evidence="3" id="KW-0812">Transmembrane</keyword>
<protein>
    <submittedName>
        <fullName evidence="4">Receptor-like kinase TMK4</fullName>
    </submittedName>
</protein>
<accession>A0A1M2VFV8</accession>
<feature type="compositionally biased region" description="Polar residues" evidence="2">
    <location>
        <begin position="56"/>
        <end position="67"/>
    </location>
</feature>
<dbReference type="InterPro" id="IPR051848">
    <property type="entry name" value="PGIP"/>
</dbReference>
<keyword evidence="4" id="KW-0418">Kinase</keyword>
<dbReference type="EMBL" id="MNAD01001305">
    <property type="protein sequence ID" value="OJT06501.1"/>
    <property type="molecule type" value="Genomic_DNA"/>
</dbReference>
<feature type="transmembrane region" description="Helical" evidence="3">
    <location>
        <begin position="141"/>
        <end position="162"/>
    </location>
</feature>
<comment type="subcellular location">
    <subcellularLocation>
        <location evidence="1">Cell envelope</location>
    </subcellularLocation>
</comment>
<keyword evidence="4" id="KW-0675">Receptor</keyword>
<dbReference type="Pfam" id="PF00560">
    <property type="entry name" value="LRR_1"/>
    <property type="match status" value="2"/>
</dbReference>
<dbReference type="Proteomes" id="UP000184267">
    <property type="component" value="Unassembled WGS sequence"/>
</dbReference>
<gene>
    <name evidence="4" type="ORF">TRAPUB_2660</name>
</gene>
<feature type="region of interest" description="Disordered" evidence="2">
    <location>
        <begin position="1"/>
        <end position="86"/>
    </location>
</feature>
<evidence type="ECO:0000313" key="5">
    <source>
        <dbReference type="Proteomes" id="UP000184267"/>
    </source>
</evidence>
<dbReference type="GO" id="GO:0016301">
    <property type="term" value="F:kinase activity"/>
    <property type="evidence" value="ECO:0007669"/>
    <property type="project" value="UniProtKB-KW"/>
</dbReference>
<organism evidence="4 5">
    <name type="scientific">Trametes pubescens</name>
    <name type="common">White-rot fungus</name>
    <dbReference type="NCBI Taxonomy" id="154538"/>
    <lineage>
        <taxon>Eukaryota</taxon>
        <taxon>Fungi</taxon>
        <taxon>Dikarya</taxon>
        <taxon>Basidiomycota</taxon>
        <taxon>Agaricomycotina</taxon>
        <taxon>Agaricomycetes</taxon>
        <taxon>Polyporales</taxon>
        <taxon>Polyporaceae</taxon>
        <taxon>Trametes</taxon>
    </lineage>
</organism>
<keyword evidence="3" id="KW-1133">Transmembrane helix</keyword>
<feature type="compositionally biased region" description="Low complexity" evidence="2">
    <location>
        <begin position="175"/>
        <end position="186"/>
    </location>
</feature>